<sequence length="84" mass="9278">MKVAFQKWGNSLALRVPKAFADEIGARDGKAAEMTVSDGKLVIEIARPQRRKRRYALDDLVAGITPANRHDETDWGPAVGSEAW</sequence>
<keyword evidence="3" id="KW-1185">Reference proteome</keyword>
<dbReference type="PANTHER" id="PTHR40516:SF1">
    <property type="entry name" value="ANTITOXIN CHPS-RELATED"/>
    <property type="match status" value="1"/>
</dbReference>
<dbReference type="EMBL" id="CP061379">
    <property type="protein sequence ID" value="QPF88814.1"/>
    <property type="molecule type" value="Genomic_DNA"/>
</dbReference>
<dbReference type="SUPFAM" id="SSF89447">
    <property type="entry name" value="AbrB/MazE/MraZ-like"/>
    <property type="match status" value="1"/>
</dbReference>
<dbReference type="AlphaFoldDB" id="A0A7S9GWX0"/>
<dbReference type="GO" id="GO:0097351">
    <property type="term" value="F:toxin sequestering activity"/>
    <property type="evidence" value="ECO:0007669"/>
    <property type="project" value="InterPro"/>
</dbReference>
<reference evidence="2 3" key="1">
    <citation type="submission" date="2020-09" db="EMBL/GenBank/DDBJ databases">
        <title>Complete genomes of bradyrhizobia occurring on native shrubby legumes in Australia.</title>
        <authorList>
            <person name="Lafay B."/>
        </authorList>
    </citation>
    <scope>NUCLEOTIDE SEQUENCE [LARGE SCALE GENOMIC DNA]</scope>
    <source>
        <strain evidence="2 3">BDV5040</strain>
    </source>
</reference>
<dbReference type="Proteomes" id="UP000594621">
    <property type="component" value="Chromosome"/>
</dbReference>
<accession>A0A7S9GWX0</accession>
<protein>
    <submittedName>
        <fullName evidence="2">AbrB/MazE/SpoVT family DNA-binding domain-containing protein</fullName>
    </submittedName>
</protein>
<dbReference type="InterPro" id="IPR037914">
    <property type="entry name" value="SpoVT-AbrB_sf"/>
</dbReference>
<dbReference type="GO" id="GO:0003677">
    <property type="term" value="F:DNA binding"/>
    <property type="evidence" value="ECO:0007669"/>
    <property type="project" value="UniProtKB-KW"/>
</dbReference>
<keyword evidence="2" id="KW-0238">DNA-binding</keyword>
<dbReference type="InterPro" id="IPR007159">
    <property type="entry name" value="SpoVT-AbrB_dom"/>
</dbReference>
<proteinExistence type="predicted"/>
<dbReference type="Gene3D" id="2.10.260.10">
    <property type="match status" value="1"/>
</dbReference>
<evidence type="ECO:0000313" key="3">
    <source>
        <dbReference type="Proteomes" id="UP000594621"/>
    </source>
</evidence>
<organism evidence="2 3">
    <name type="scientific">Bradyrhizobium commune</name>
    <dbReference type="NCBI Taxonomy" id="83627"/>
    <lineage>
        <taxon>Bacteria</taxon>
        <taxon>Pseudomonadati</taxon>
        <taxon>Pseudomonadota</taxon>
        <taxon>Alphaproteobacteria</taxon>
        <taxon>Hyphomicrobiales</taxon>
        <taxon>Nitrobacteraceae</taxon>
        <taxon>Bradyrhizobium</taxon>
    </lineage>
</organism>
<dbReference type="InterPro" id="IPR039052">
    <property type="entry name" value="Antitox_PemI-like"/>
</dbReference>
<feature type="domain" description="SpoVT-AbrB" evidence="1">
    <location>
        <begin position="6"/>
        <end position="51"/>
    </location>
</feature>
<dbReference type="KEGG" id="bcou:IC761_20020"/>
<dbReference type="RefSeq" id="WP_195798365.1">
    <property type="nucleotide sequence ID" value="NZ_CP061379.1"/>
</dbReference>
<gene>
    <name evidence="2" type="ORF">IC761_20020</name>
</gene>
<dbReference type="SMART" id="SM00966">
    <property type="entry name" value="SpoVT_AbrB"/>
    <property type="match status" value="1"/>
</dbReference>
<evidence type="ECO:0000313" key="2">
    <source>
        <dbReference type="EMBL" id="QPF88814.1"/>
    </source>
</evidence>
<evidence type="ECO:0000259" key="1">
    <source>
        <dbReference type="SMART" id="SM00966"/>
    </source>
</evidence>
<dbReference type="Pfam" id="PF04014">
    <property type="entry name" value="MazE_antitoxin"/>
    <property type="match status" value="1"/>
</dbReference>
<dbReference type="PANTHER" id="PTHR40516">
    <property type="entry name" value="ANTITOXIN CHPS-RELATED"/>
    <property type="match status" value="1"/>
</dbReference>
<name>A0A7S9GWX0_9BRAD</name>